<dbReference type="EMBL" id="MN740744">
    <property type="protein sequence ID" value="QHU09715.1"/>
    <property type="molecule type" value="Genomic_DNA"/>
</dbReference>
<reference evidence="1" key="1">
    <citation type="journal article" date="2020" name="Nature">
        <title>Giant virus diversity and host interactions through global metagenomics.</title>
        <authorList>
            <person name="Schulz F."/>
            <person name="Roux S."/>
            <person name="Paez-Espino D."/>
            <person name="Jungbluth S."/>
            <person name="Walsh D.A."/>
            <person name="Denef V.J."/>
            <person name="McMahon K.D."/>
            <person name="Konstantinidis K.T."/>
            <person name="Eloe-Fadrosh E.A."/>
            <person name="Kyrpides N.C."/>
            <person name="Woyke T."/>
        </authorList>
    </citation>
    <scope>NUCLEOTIDE SEQUENCE</scope>
    <source>
        <strain evidence="1">GVMAG-S-1101164-105</strain>
    </source>
</reference>
<accession>A0A6C0JVD9</accession>
<dbReference type="AlphaFoldDB" id="A0A6C0JVD9"/>
<sequence>MEWLIPVPTLQIDQIQVGTITHSAKPLIPLSYKEADHNFPSLSILLPSLKIKSFDSSTGHFVISLADNSATLLKLQSLQDMLLAHIKMKYNAWFPNQRTTAKKLTDIKAGFQPLIHGNELHLYCPIQPQIAQSVPFYSKGEWSSSGIQTGLLVPGSKIRIVLRIQGLSFHINQTTSQWSGKFRIQHKLLALLMPV</sequence>
<name>A0A6C0JVD9_9ZZZZ</name>
<protein>
    <submittedName>
        <fullName evidence="1">Uncharacterized protein</fullName>
    </submittedName>
</protein>
<organism evidence="1">
    <name type="scientific">viral metagenome</name>
    <dbReference type="NCBI Taxonomy" id="1070528"/>
    <lineage>
        <taxon>unclassified sequences</taxon>
        <taxon>metagenomes</taxon>
        <taxon>organismal metagenomes</taxon>
    </lineage>
</organism>
<evidence type="ECO:0000313" key="1">
    <source>
        <dbReference type="EMBL" id="QHU09715.1"/>
    </source>
</evidence>
<proteinExistence type="predicted"/>